<dbReference type="Proteomes" id="UP001234178">
    <property type="component" value="Unassembled WGS sequence"/>
</dbReference>
<proteinExistence type="predicted"/>
<gene>
    <name evidence="2" type="ORF">OUZ56_022541</name>
</gene>
<comment type="caution">
    <text evidence="2">The sequence shown here is derived from an EMBL/GenBank/DDBJ whole genome shotgun (WGS) entry which is preliminary data.</text>
</comment>
<accession>A0ABR0AWP8</accession>
<evidence type="ECO:0000313" key="3">
    <source>
        <dbReference type="Proteomes" id="UP001234178"/>
    </source>
</evidence>
<evidence type="ECO:0000256" key="1">
    <source>
        <dbReference type="SAM" id="SignalP"/>
    </source>
</evidence>
<evidence type="ECO:0000313" key="2">
    <source>
        <dbReference type="EMBL" id="KAK4029562.1"/>
    </source>
</evidence>
<feature type="signal peptide" evidence="1">
    <location>
        <begin position="1"/>
        <end position="32"/>
    </location>
</feature>
<organism evidence="2 3">
    <name type="scientific">Daphnia magna</name>
    <dbReference type="NCBI Taxonomy" id="35525"/>
    <lineage>
        <taxon>Eukaryota</taxon>
        <taxon>Metazoa</taxon>
        <taxon>Ecdysozoa</taxon>
        <taxon>Arthropoda</taxon>
        <taxon>Crustacea</taxon>
        <taxon>Branchiopoda</taxon>
        <taxon>Diplostraca</taxon>
        <taxon>Cladocera</taxon>
        <taxon>Anomopoda</taxon>
        <taxon>Daphniidae</taxon>
        <taxon>Daphnia</taxon>
    </lineage>
</organism>
<dbReference type="EMBL" id="JAOYFB010000039">
    <property type="protein sequence ID" value="KAK4029562.1"/>
    <property type="molecule type" value="Genomic_DNA"/>
</dbReference>
<reference evidence="2 3" key="1">
    <citation type="journal article" date="2023" name="Nucleic Acids Res.">
        <title>The hologenome of Daphnia magna reveals possible DNA methylation and microbiome-mediated evolution of the host genome.</title>
        <authorList>
            <person name="Chaturvedi A."/>
            <person name="Li X."/>
            <person name="Dhandapani V."/>
            <person name="Marshall H."/>
            <person name="Kissane S."/>
            <person name="Cuenca-Cambronero M."/>
            <person name="Asole G."/>
            <person name="Calvet F."/>
            <person name="Ruiz-Romero M."/>
            <person name="Marangio P."/>
            <person name="Guigo R."/>
            <person name="Rago D."/>
            <person name="Mirbahai L."/>
            <person name="Eastwood N."/>
            <person name="Colbourne J.K."/>
            <person name="Zhou J."/>
            <person name="Mallon E."/>
            <person name="Orsini L."/>
        </authorList>
    </citation>
    <scope>NUCLEOTIDE SEQUENCE [LARGE SCALE GENOMIC DNA]</scope>
    <source>
        <strain evidence="2">LRV0_1</strain>
    </source>
</reference>
<feature type="chain" id="PRO_5046538725" evidence="1">
    <location>
        <begin position="33"/>
        <end position="495"/>
    </location>
</feature>
<keyword evidence="1" id="KW-0732">Signal</keyword>
<name>A0ABR0AWP8_9CRUS</name>
<sequence length="495" mass="50884">MVIENLQGRRRRQFLVLWTLFCLALQCENIDALGLSRNPLFNGMLNRRNAIPSASIGNLHHNQQLFKHQQNYHQLLHQQQEPLVPAASSPPVVAANNLANHVDPYISGSNSLDKAVPENPELDQIAADVQAEQKSNNLAASASSTSYTSAASGGYGAGTGGSLGSYGSGGSVGSYGGGSASSGGGYGGGSGGAGAGYGSSSVGAIGSYDSTGSIGNYGSGGSYGGSSGGVGSSYGGLTGGSYGGSTGASSYGAGSTGLSSYGAGSTGAGSYGSGGNSFNFGGSSGGSYGLNSGSSSFGVPYGGGSPSYSVSYPAQQGATKADTIHLLSSLAPSLLLSSLLIPLALALLTNTTNSLIGRKKRDLYNDYDDELQFSLSGDILDADITLLDAHFFPTMDAMLESYSPDDGERLAEFVRHRGLLDTHNPCLEKLACLAATTNSKFKRYDNLKRAIRLMEKTVDPHIKKRLQDGSSVGTTKERNCLTKFICKSMKSDVQS</sequence>
<keyword evidence="3" id="KW-1185">Reference proteome</keyword>
<protein>
    <submittedName>
        <fullName evidence="2">Uncharacterized protein</fullName>
    </submittedName>
</protein>